<protein>
    <submittedName>
        <fullName evidence="1">CACNA2D3 isoform 10</fullName>
    </submittedName>
</protein>
<proteinExistence type="predicted"/>
<dbReference type="AlphaFoldDB" id="A0A2J8P7Z4"/>
<gene>
    <name evidence="1" type="ORF">CK820_G0004922</name>
</gene>
<dbReference type="SMR" id="A0A2J8P7Z4"/>
<evidence type="ECO:0000313" key="2">
    <source>
        <dbReference type="Proteomes" id="UP000236370"/>
    </source>
</evidence>
<reference evidence="1 2" key="1">
    <citation type="submission" date="2017-12" db="EMBL/GenBank/DDBJ databases">
        <title>High-resolution comparative analysis of great ape genomes.</title>
        <authorList>
            <person name="Pollen A."/>
            <person name="Hastie A."/>
            <person name="Hormozdiari F."/>
            <person name="Dougherty M."/>
            <person name="Liu R."/>
            <person name="Chaisson M."/>
            <person name="Hoppe E."/>
            <person name="Hill C."/>
            <person name="Pang A."/>
            <person name="Hillier L."/>
            <person name="Baker C."/>
            <person name="Armstrong J."/>
            <person name="Shendure J."/>
            <person name="Paten B."/>
            <person name="Wilson R."/>
            <person name="Chao H."/>
            <person name="Schneider V."/>
            <person name="Ventura M."/>
            <person name="Kronenberg Z."/>
            <person name="Murali S."/>
            <person name="Gordon D."/>
            <person name="Cantsilieris S."/>
            <person name="Munson K."/>
            <person name="Nelson B."/>
            <person name="Raja A."/>
            <person name="Underwood J."/>
            <person name="Diekhans M."/>
            <person name="Fiddes I."/>
            <person name="Haussler D."/>
            <person name="Eichler E."/>
        </authorList>
    </citation>
    <scope>NUCLEOTIDE SEQUENCE [LARGE SCALE GENOMIC DNA]</scope>
    <source>
        <strain evidence="1">Yerkes chimp pedigree #C0471</strain>
    </source>
</reference>
<accession>A0A2J8P7Z4</accession>
<dbReference type="Proteomes" id="UP000236370">
    <property type="component" value="Unassembled WGS sequence"/>
</dbReference>
<sequence length="46" mass="5314">MEEMFHKKSEAVRRLVEAAEEAHLKHEFDADLQTLQLSMGFIGLNL</sequence>
<name>A0A2J8P7Z4_PANTR</name>
<organism evidence="1 2">
    <name type="scientific">Pan troglodytes</name>
    <name type="common">Chimpanzee</name>
    <dbReference type="NCBI Taxonomy" id="9598"/>
    <lineage>
        <taxon>Eukaryota</taxon>
        <taxon>Metazoa</taxon>
        <taxon>Chordata</taxon>
        <taxon>Craniata</taxon>
        <taxon>Vertebrata</taxon>
        <taxon>Euteleostomi</taxon>
        <taxon>Mammalia</taxon>
        <taxon>Eutheria</taxon>
        <taxon>Euarchontoglires</taxon>
        <taxon>Primates</taxon>
        <taxon>Haplorrhini</taxon>
        <taxon>Catarrhini</taxon>
        <taxon>Hominidae</taxon>
        <taxon>Pan</taxon>
    </lineage>
</organism>
<evidence type="ECO:0000313" key="1">
    <source>
        <dbReference type="EMBL" id="PNI80142.1"/>
    </source>
</evidence>
<comment type="caution">
    <text evidence="1">The sequence shown here is derived from an EMBL/GenBank/DDBJ whole genome shotgun (WGS) entry which is preliminary data.</text>
</comment>
<dbReference type="EMBL" id="NBAG03000218">
    <property type="protein sequence ID" value="PNI80142.1"/>
    <property type="molecule type" value="Genomic_DNA"/>
</dbReference>